<dbReference type="PANTHER" id="PTHR13902">
    <property type="entry name" value="SERINE/THREONINE-PROTEIN KINASE WNK WITH NO LYSINE -RELATED"/>
    <property type="match status" value="1"/>
</dbReference>
<name>A0ABQ5S6P4_9CHLO</name>
<evidence type="ECO:0000256" key="1">
    <source>
        <dbReference type="ARBA" id="ARBA00012513"/>
    </source>
</evidence>
<feature type="compositionally biased region" description="Low complexity" evidence="2">
    <location>
        <begin position="557"/>
        <end position="570"/>
    </location>
</feature>
<dbReference type="PROSITE" id="PS00108">
    <property type="entry name" value="PROTEIN_KINASE_ST"/>
    <property type="match status" value="1"/>
</dbReference>
<dbReference type="EMBL" id="BSDZ01000021">
    <property type="protein sequence ID" value="GLI64896.1"/>
    <property type="molecule type" value="Genomic_DNA"/>
</dbReference>
<feature type="region of interest" description="Disordered" evidence="2">
    <location>
        <begin position="735"/>
        <end position="773"/>
    </location>
</feature>
<feature type="region of interest" description="Disordered" evidence="2">
    <location>
        <begin position="642"/>
        <end position="673"/>
    </location>
</feature>
<keyword evidence="5" id="KW-1185">Reference proteome</keyword>
<feature type="compositionally biased region" description="Low complexity" evidence="2">
    <location>
        <begin position="351"/>
        <end position="360"/>
    </location>
</feature>
<dbReference type="SMART" id="SM00220">
    <property type="entry name" value="S_TKc"/>
    <property type="match status" value="1"/>
</dbReference>
<dbReference type="CDD" id="cd13983">
    <property type="entry name" value="STKc_WNK"/>
    <property type="match status" value="1"/>
</dbReference>
<dbReference type="InterPro" id="IPR008271">
    <property type="entry name" value="Ser/Thr_kinase_AS"/>
</dbReference>
<evidence type="ECO:0000313" key="4">
    <source>
        <dbReference type="EMBL" id="GLI64896.1"/>
    </source>
</evidence>
<dbReference type="InterPro" id="IPR050588">
    <property type="entry name" value="WNK_Ser-Thr_kinase"/>
</dbReference>
<organism evidence="4 5">
    <name type="scientific">Volvox africanus</name>
    <dbReference type="NCBI Taxonomy" id="51714"/>
    <lineage>
        <taxon>Eukaryota</taxon>
        <taxon>Viridiplantae</taxon>
        <taxon>Chlorophyta</taxon>
        <taxon>core chlorophytes</taxon>
        <taxon>Chlorophyceae</taxon>
        <taxon>CS clade</taxon>
        <taxon>Chlamydomonadales</taxon>
        <taxon>Volvocaceae</taxon>
        <taxon>Volvox</taxon>
    </lineage>
</organism>
<proteinExistence type="predicted"/>
<dbReference type="InterPro" id="IPR011009">
    <property type="entry name" value="Kinase-like_dom_sf"/>
</dbReference>
<feature type="region of interest" description="Disordered" evidence="2">
    <location>
        <begin position="421"/>
        <end position="483"/>
    </location>
</feature>
<feature type="compositionally biased region" description="Pro residues" evidence="2">
    <location>
        <begin position="450"/>
        <end position="462"/>
    </location>
</feature>
<dbReference type="InterPro" id="IPR000719">
    <property type="entry name" value="Prot_kinase_dom"/>
</dbReference>
<evidence type="ECO:0000313" key="5">
    <source>
        <dbReference type="Proteomes" id="UP001165090"/>
    </source>
</evidence>
<dbReference type="Proteomes" id="UP001165090">
    <property type="component" value="Unassembled WGS sequence"/>
</dbReference>
<dbReference type="SUPFAM" id="SSF56112">
    <property type="entry name" value="Protein kinase-like (PK-like)"/>
    <property type="match status" value="1"/>
</dbReference>
<dbReference type="Gene3D" id="1.10.510.10">
    <property type="entry name" value="Transferase(Phosphotransferase) domain 1"/>
    <property type="match status" value="1"/>
</dbReference>
<evidence type="ECO:0000256" key="2">
    <source>
        <dbReference type="SAM" id="MobiDB-lite"/>
    </source>
</evidence>
<accession>A0ABQ5S6P4</accession>
<sequence>MPASLAPWPATDRELQEVEKSPSGRYIRYNILLGKGACKRVYKALDTEEGLEVAWNQVDLLGMDRDDEAWQHLQDEIRVLQKLKHKNIMTFYAWWYDKSNLHINFVTELFTSGSLREYRKKLKIMSENVLKRWAHQILEGLLYLHGHVPPIVHRDLKCDNIFVNSATGEVKIGDLGLATVQQTAMSVVGTPEFMAPEVYDESYDERCDIYSFGMCLLELATLEYPYAECHSVPQIFKKVTLGVPPASLVRVSPDLREFISLCIAHNPDDRPSARELLKHHYLEAVRLTGSDSASILSSGASSGGLANLPGGGAGSGWNTPSGTLHCAASVRDLREALHQQEALARHHHQQQHQQQQQFLHSSCPDVHAVAFGVSSASAMVDGVDTVGGGGGDDASAHELVRSNTVTVAVLARTPSNVAAATISGHPSPLGRSSTPQCANPTGTEVMIMPTSPPVLSPAPPASSGPGTGSNGGNTGPPVSGCSMRSITLSAGSAYSDTDSDEEVLVPIELLKAGMLEEGFVDSDNGFLSSGPSQASSEPSAISLVDPSFVISSKLRHSSSPSSISTIPESQSKGRRRRQQGPSRLQPRSQHEQQEEEKHQLEGARRQAILSGGSVAFEAIVEEISTDSNHEKEIADGITAAAPTEMEEELESGDRTEEEDHEGGEIGDGEIGWPRDAVSQPFVDLDPWAQRWALRGSLEAAMGLAHRGRGSAAAEAEAKAHAAPSLVCSAASSASSTTKVMPNANGRSHSRQSSADGITFSPQVPPGASGANTPALRLSYSGEGPQVSPPFQSPQQQQLLLPLPEMAQLRPSVLAVSQPVPSLPLMPLVEPTSSVSVDLSAAEGAVATAKSPPPSHLAMQGTVPSSGGIPVPGMVRLPSFRNRVLLTMQAAKGMVTGSSAGGCAPVPYIRSTSARLSTASVGGCTLRTRDVSNLSCPYALAGHAGAGVPGYASLGGSTIFRRAPADGLAVPALPTGTPAQPFADPAAAVAAVEAAVVMSCKDEGDAEGLVPRPMPLPLKRLSEGHVENVTGSSSWLSLPPLPSAVVASKSAGNRRSNSGSDAAVEEPSSHTTAAAATGTAIVSRHIDMAEMGTKTRGGEPSSATDLGDNEAPALARCSQIASVSLDGQHILPASAPMQLTLAYPEQHAVEVPINVTVIKEVTRPIQGVIMRLKQWKGLMKDRAKAAKMRRG</sequence>
<dbReference type="PROSITE" id="PS50011">
    <property type="entry name" value="PROTEIN_KINASE_DOM"/>
    <property type="match status" value="1"/>
</dbReference>
<feature type="region of interest" description="Disordered" evidence="2">
    <location>
        <begin position="1046"/>
        <end position="1079"/>
    </location>
</feature>
<feature type="compositionally biased region" description="Gly residues" evidence="2">
    <location>
        <begin position="465"/>
        <end position="474"/>
    </location>
</feature>
<reference evidence="4 5" key="1">
    <citation type="journal article" date="2023" name="IScience">
        <title>Expanded male sex-determining region conserved during the evolution of homothallism in the green alga Volvox.</title>
        <authorList>
            <person name="Yamamoto K."/>
            <person name="Matsuzaki R."/>
            <person name="Mahakham W."/>
            <person name="Heman W."/>
            <person name="Sekimoto H."/>
            <person name="Kawachi M."/>
            <person name="Minakuchi Y."/>
            <person name="Toyoda A."/>
            <person name="Nozaki H."/>
        </authorList>
    </citation>
    <scope>NUCLEOTIDE SEQUENCE [LARGE SCALE GENOMIC DNA]</scope>
    <source>
        <strain evidence="4 5">NIES-4468</strain>
    </source>
</reference>
<feature type="compositionally biased region" description="Polar residues" evidence="2">
    <location>
        <begin position="430"/>
        <end position="442"/>
    </location>
</feature>
<feature type="region of interest" description="Disordered" evidence="2">
    <location>
        <begin position="341"/>
        <end position="360"/>
    </location>
</feature>
<feature type="compositionally biased region" description="Polar residues" evidence="2">
    <location>
        <begin position="736"/>
        <end position="761"/>
    </location>
</feature>
<feature type="compositionally biased region" description="Acidic residues" evidence="2">
    <location>
        <begin position="644"/>
        <end position="667"/>
    </location>
</feature>
<evidence type="ECO:0000259" key="3">
    <source>
        <dbReference type="PROSITE" id="PS50011"/>
    </source>
</evidence>
<feature type="compositionally biased region" description="Low complexity" evidence="2">
    <location>
        <begin position="1070"/>
        <end position="1079"/>
    </location>
</feature>
<dbReference type="Pfam" id="PF00069">
    <property type="entry name" value="Pkinase"/>
    <property type="match status" value="1"/>
</dbReference>
<feature type="compositionally biased region" description="Basic and acidic residues" evidence="2">
    <location>
        <begin position="588"/>
        <end position="603"/>
    </location>
</feature>
<protein>
    <recommendedName>
        <fullName evidence="1">non-specific serine/threonine protein kinase</fullName>
        <ecNumber evidence="1">2.7.11.1</ecNumber>
    </recommendedName>
</protein>
<dbReference type="Gene3D" id="3.30.200.20">
    <property type="entry name" value="Phosphorylase Kinase, domain 1"/>
    <property type="match status" value="1"/>
</dbReference>
<feature type="compositionally biased region" description="Polar residues" evidence="2">
    <location>
        <begin position="1049"/>
        <end position="1059"/>
    </location>
</feature>
<gene>
    <name evidence="4" type="ORF">VaNZ11_008287</name>
</gene>
<feature type="domain" description="Protein kinase" evidence="3">
    <location>
        <begin position="27"/>
        <end position="282"/>
    </location>
</feature>
<comment type="caution">
    <text evidence="4">The sequence shown here is derived from an EMBL/GenBank/DDBJ whole genome shotgun (WGS) entry which is preliminary data.</text>
</comment>
<feature type="region of interest" description="Disordered" evidence="2">
    <location>
        <begin position="553"/>
        <end position="603"/>
    </location>
</feature>
<dbReference type="EC" id="2.7.11.1" evidence="1"/>